<proteinExistence type="predicted"/>
<gene>
    <name evidence="1" type="ORF">PEBR_34432</name>
</gene>
<accession>A0A1S9REM8</accession>
<evidence type="ECO:0000313" key="1">
    <source>
        <dbReference type="EMBL" id="OOQ83518.1"/>
    </source>
</evidence>
<name>A0A1S9REM8_PENBI</name>
<evidence type="ECO:0000313" key="2">
    <source>
        <dbReference type="Proteomes" id="UP000190744"/>
    </source>
</evidence>
<dbReference type="AlphaFoldDB" id="A0A1S9REM8"/>
<sequence>MRDPAHPDCPVIAMLDWEFSGVVPAPRWNSPRAFLWNIRKYPKDKAGQSRMEDVFKANRQERGLEKILDELLLNPLQNLIDTVVNDIPAVVKVCPREKAQDRVGQWRKVAETALDRFGV</sequence>
<organism evidence="1 2">
    <name type="scientific">Penicillium brasilianum</name>
    <dbReference type="NCBI Taxonomy" id="104259"/>
    <lineage>
        <taxon>Eukaryota</taxon>
        <taxon>Fungi</taxon>
        <taxon>Dikarya</taxon>
        <taxon>Ascomycota</taxon>
        <taxon>Pezizomycotina</taxon>
        <taxon>Eurotiomycetes</taxon>
        <taxon>Eurotiomycetidae</taxon>
        <taxon>Eurotiales</taxon>
        <taxon>Aspergillaceae</taxon>
        <taxon>Penicillium</taxon>
    </lineage>
</organism>
<dbReference type="EMBL" id="LJBN01000195">
    <property type="protein sequence ID" value="OOQ83518.1"/>
    <property type="molecule type" value="Genomic_DNA"/>
</dbReference>
<reference evidence="2" key="1">
    <citation type="submission" date="2015-09" db="EMBL/GenBank/DDBJ databases">
        <authorList>
            <person name="Fill T.P."/>
            <person name="Baretta J.F."/>
            <person name="de Almeida L.G."/>
            <person name="Rocha M."/>
            <person name="de Souza D.H."/>
            <person name="Malavazi I."/>
            <person name="Cerdeira L.T."/>
            <person name="Hong H."/>
            <person name="Samborskyy M."/>
            <person name="de Vasconcelos A.T."/>
            <person name="Leadlay P."/>
            <person name="Rodrigues-Filho E."/>
        </authorList>
    </citation>
    <scope>NUCLEOTIDE SEQUENCE [LARGE SCALE GENOMIC DNA]</scope>
    <source>
        <strain evidence="2">LaBioMMi 136</strain>
    </source>
</reference>
<dbReference type="Proteomes" id="UP000190744">
    <property type="component" value="Unassembled WGS sequence"/>
</dbReference>
<comment type="caution">
    <text evidence="1">The sequence shown here is derived from an EMBL/GenBank/DDBJ whole genome shotgun (WGS) entry which is preliminary data.</text>
</comment>
<evidence type="ECO:0008006" key="3">
    <source>
        <dbReference type="Google" id="ProtNLM"/>
    </source>
</evidence>
<protein>
    <recommendedName>
        <fullName evidence="3">Aminoglycoside phosphotransferase domain-containing protein</fullName>
    </recommendedName>
</protein>